<feature type="transmembrane region" description="Helical" evidence="2">
    <location>
        <begin position="625"/>
        <end position="643"/>
    </location>
</feature>
<dbReference type="RefSeq" id="WP_309720431.1">
    <property type="nucleotide sequence ID" value="NZ_JARWAM010000006.1"/>
</dbReference>
<feature type="transmembrane region" description="Helical" evidence="2">
    <location>
        <begin position="201"/>
        <end position="221"/>
    </location>
</feature>
<keyword evidence="2" id="KW-1133">Transmembrane helix</keyword>
<evidence type="ECO:0000259" key="3">
    <source>
        <dbReference type="Pfam" id="PF06808"/>
    </source>
</evidence>
<keyword evidence="1" id="KW-0997">Cell inner membrane</keyword>
<keyword evidence="1" id="KW-0813">Transport</keyword>
<evidence type="ECO:0000256" key="2">
    <source>
        <dbReference type="SAM" id="Phobius"/>
    </source>
</evidence>
<keyword evidence="1" id="KW-1003">Cell membrane</keyword>
<dbReference type="NCBIfam" id="TIGR02123">
    <property type="entry name" value="TRAP_fused"/>
    <property type="match status" value="1"/>
</dbReference>
<feature type="transmembrane region" description="Helical" evidence="2">
    <location>
        <begin position="94"/>
        <end position="111"/>
    </location>
</feature>
<dbReference type="PANTHER" id="PTHR43849">
    <property type="entry name" value="BLL3936 PROTEIN"/>
    <property type="match status" value="1"/>
</dbReference>
<feature type="transmembrane region" description="Helical" evidence="2">
    <location>
        <begin position="64"/>
        <end position="82"/>
    </location>
</feature>
<feature type="transmembrane region" description="Helical" evidence="2">
    <location>
        <begin position="29"/>
        <end position="52"/>
    </location>
</feature>
<feature type="domain" description="TRAP C4-dicarboxylate transport system permease DctM subunit" evidence="3">
    <location>
        <begin position="407"/>
        <end position="619"/>
    </location>
</feature>
<feature type="transmembrane region" description="Helical" evidence="2">
    <location>
        <begin position="361"/>
        <end position="388"/>
    </location>
</feature>
<feature type="transmembrane region" description="Helical" evidence="2">
    <location>
        <begin position="559"/>
        <end position="584"/>
    </location>
</feature>
<comment type="function">
    <text evidence="1">Part of the tripartite ATP-independent periplasmic (TRAP) transport system.</text>
</comment>
<reference evidence="4 5" key="1">
    <citation type="submission" date="2023-04" db="EMBL/GenBank/DDBJ databases">
        <title>A long-awaited taxogenomic arrangement of the family Halomonadaceae.</title>
        <authorList>
            <person name="De La Haba R."/>
            <person name="Chuvochina M."/>
            <person name="Wittouck S."/>
            <person name="Arahal D.R."/>
            <person name="Sanchez-Porro C."/>
            <person name="Hugenholtz P."/>
            <person name="Ventosa A."/>
        </authorList>
    </citation>
    <scope>NUCLEOTIDE SEQUENCE [LARGE SCALE GENOMIC DNA]</scope>
    <source>
        <strain evidence="4 5">DSM 26770</strain>
    </source>
</reference>
<dbReference type="PANTHER" id="PTHR43849:SF2">
    <property type="entry name" value="BLL3936 PROTEIN"/>
    <property type="match status" value="1"/>
</dbReference>
<comment type="caution">
    <text evidence="4">The sequence shown here is derived from an EMBL/GenBank/DDBJ whole genome shotgun (WGS) entry which is preliminary data.</text>
</comment>
<accession>A0ABU1HFN4</accession>
<protein>
    <submittedName>
        <fullName evidence="4">TRAP transporter fused permease subunit</fullName>
    </submittedName>
</protein>
<dbReference type="EMBL" id="JARWAM010000006">
    <property type="protein sequence ID" value="MDR5905594.1"/>
    <property type="molecule type" value="Genomic_DNA"/>
</dbReference>
<evidence type="ECO:0000313" key="4">
    <source>
        <dbReference type="EMBL" id="MDR5905594.1"/>
    </source>
</evidence>
<feature type="transmembrane region" description="Helical" evidence="2">
    <location>
        <begin position="241"/>
        <end position="266"/>
    </location>
</feature>
<feature type="transmembrane region" description="Helical" evidence="2">
    <location>
        <begin position="315"/>
        <end position="334"/>
    </location>
</feature>
<dbReference type="InterPro" id="IPR011853">
    <property type="entry name" value="TRAP_DctM-Dct_fused"/>
</dbReference>
<dbReference type="InterPro" id="IPR010656">
    <property type="entry name" value="DctM"/>
</dbReference>
<dbReference type="Pfam" id="PF06808">
    <property type="entry name" value="DctM"/>
    <property type="match status" value="2"/>
</dbReference>
<feature type="transmembrane region" description="Helical" evidence="2">
    <location>
        <begin position="596"/>
        <end position="613"/>
    </location>
</feature>
<keyword evidence="5" id="KW-1185">Reference proteome</keyword>
<feature type="transmembrane region" description="Helical" evidence="2">
    <location>
        <begin position="118"/>
        <end position="141"/>
    </location>
</feature>
<name>A0ABU1HFN4_9GAMM</name>
<feature type="transmembrane region" description="Helical" evidence="2">
    <location>
        <begin position="514"/>
        <end position="547"/>
    </location>
</feature>
<dbReference type="Proteomes" id="UP001251374">
    <property type="component" value="Unassembled WGS sequence"/>
</dbReference>
<feature type="transmembrane region" description="Helical" evidence="2">
    <location>
        <begin position="475"/>
        <end position="494"/>
    </location>
</feature>
<gene>
    <name evidence="4" type="ORF">QC821_09950</name>
</gene>
<proteinExistence type="predicted"/>
<feature type="transmembrane region" description="Helical" evidence="2">
    <location>
        <begin position="426"/>
        <end position="445"/>
    </location>
</feature>
<evidence type="ECO:0000313" key="5">
    <source>
        <dbReference type="Proteomes" id="UP001251374"/>
    </source>
</evidence>
<organism evidence="4 5">
    <name type="scientific">Franzmannia qiaohouensis</name>
    <dbReference type="NCBI Taxonomy" id="1329370"/>
    <lineage>
        <taxon>Bacteria</taxon>
        <taxon>Pseudomonadati</taxon>
        <taxon>Pseudomonadota</taxon>
        <taxon>Gammaproteobacteria</taxon>
        <taxon>Oceanospirillales</taxon>
        <taxon>Halomonadaceae</taxon>
        <taxon>Franzmannia</taxon>
    </lineage>
</organism>
<keyword evidence="2" id="KW-0472">Membrane</keyword>
<evidence type="ECO:0000256" key="1">
    <source>
        <dbReference type="RuleBase" id="RU369079"/>
    </source>
</evidence>
<feature type="transmembrane region" description="Helical" evidence="2">
    <location>
        <begin position="663"/>
        <end position="687"/>
    </location>
</feature>
<feature type="transmembrane region" description="Helical" evidence="2">
    <location>
        <begin position="147"/>
        <end position="166"/>
    </location>
</feature>
<keyword evidence="2" id="KW-0812">Transmembrane</keyword>
<comment type="subcellular location">
    <subcellularLocation>
        <location evidence="1">Cell inner membrane</location>
        <topology evidence="1">Multi-pass membrane protein</topology>
    </subcellularLocation>
</comment>
<sequence>MNNNERSAQERAALDELSELDAEGHDRTLAPGLMIALGLFSACYALFHLAVLNFWSIDEWVYRVLHVNLGAVIAFIGVKAWRGERGTRVPVPDWLLVVTAIGCSAYIIANLDQLIMRTGVITTTGDFICGALGTLVVLEFARRVSGLVLPIIALVFVSYIFIGPWLPGILRHSGFQADNFFSFLYSQEAIFGMTVAASSRYLILFVAFAVFLKASGAGQYFMRLALALFGATRGGPGKVSVFSGLLFGSVSGSAVANVVASGTFTIPMMRRVGYPRESAGAVEAASSSGGQLAPPVMGAGAFIMAEITGIPYSEIILAAALPCLLFYIAIFLTVDRQALRLGLHGIPRAELPGFRELARDMFMLLPLLVLLYLLMSGYSIIAAGTWGLASTLLVMLCRELEFRSTVLALPLTLFVLLPLTGLQVNFAGAIATLLSAGMIVILTVIRGRIKQLPKALRSMAALIYSGMGESSRKSLQLISVMACAGIVVGVLGLTGLGGRFSSLLLTVAGNSQELAFLLAMIISIVLGMGMPTTAAYAIAAAVVAPALQQMGVSALAAHMFVFYCAVISAITPPVAIAAFAGAAIAGGKPWPTSLRAMRFGIAAFVLPFMFYTSPEILLLGHWLDTLHVFGTALVAIYFIAVAGEGQLNGNAHILERCLAALAAILLLWSSLYTDIAGLGLAAGLIAWSRRRVAPPLKAT</sequence>
<feature type="domain" description="TRAP C4-dicarboxylate transport system permease DctM subunit" evidence="3">
    <location>
        <begin position="132"/>
        <end position="406"/>
    </location>
</feature>